<dbReference type="InterPro" id="IPR025422">
    <property type="entry name" value="TGA_domain"/>
</dbReference>
<evidence type="ECO:0000259" key="1">
    <source>
        <dbReference type="PROSITE" id="PS51806"/>
    </source>
</evidence>
<dbReference type="Pfam" id="PF14144">
    <property type="entry name" value="DOG1"/>
    <property type="match status" value="1"/>
</dbReference>
<dbReference type="AlphaFoldDB" id="A0A200PX24"/>
<sequence>MRPPYNNNNNNNNRTTLLFETFFQGWLLRQQNYLDQLLIIISSSAKTHNNLQTKPTENELRTLVSQVLTHYQQYYAAKATVTRANGNVFLMFAPPWFSSFEHTLLWITGFKPGLAFKLLNSSVDQDDLSDEQLERVRSLTMETREAERDLNNELARVQESLAAPPIVDLARMTQGRRVNGEIGGDVDAAIQTLREAMEALVENADLVRMTTARKVVEILSPIQAVRFLAAATQLQVKIRMWGWKREAARGGGGASSLAN</sequence>
<reference evidence="2 3" key="1">
    <citation type="journal article" date="2017" name="Mol. Plant">
        <title>The Genome of Medicinal Plant Macleaya cordata Provides New Insights into Benzylisoquinoline Alkaloids Metabolism.</title>
        <authorList>
            <person name="Liu X."/>
            <person name="Liu Y."/>
            <person name="Huang P."/>
            <person name="Ma Y."/>
            <person name="Qing Z."/>
            <person name="Tang Q."/>
            <person name="Cao H."/>
            <person name="Cheng P."/>
            <person name="Zheng Y."/>
            <person name="Yuan Z."/>
            <person name="Zhou Y."/>
            <person name="Liu J."/>
            <person name="Tang Z."/>
            <person name="Zhuo Y."/>
            <person name="Zhang Y."/>
            <person name="Yu L."/>
            <person name="Huang J."/>
            <person name="Yang P."/>
            <person name="Peng Q."/>
            <person name="Zhang J."/>
            <person name="Jiang W."/>
            <person name="Zhang Z."/>
            <person name="Lin K."/>
            <person name="Ro D.K."/>
            <person name="Chen X."/>
            <person name="Xiong X."/>
            <person name="Shang Y."/>
            <person name="Huang S."/>
            <person name="Zeng J."/>
        </authorList>
    </citation>
    <scope>NUCLEOTIDE SEQUENCE [LARGE SCALE GENOMIC DNA]</scope>
    <source>
        <strain evidence="3">cv. BLH2017</strain>
        <tissue evidence="2">Root</tissue>
    </source>
</reference>
<dbReference type="EMBL" id="MVGT01003948">
    <property type="protein sequence ID" value="OVA02715.1"/>
    <property type="molecule type" value="Genomic_DNA"/>
</dbReference>
<comment type="caution">
    <text evidence="2">The sequence shown here is derived from an EMBL/GenBank/DDBJ whole genome shotgun (WGS) entry which is preliminary data.</text>
</comment>
<dbReference type="PANTHER" id="PTHR46354:SF10">
    <property type="entry name" value="TRANSCRIPTION FACTOR TGA5-LIKE"/>
    <property type="match status" value="1"/>
</dbReference>
<dbReference type="STRING" id="56857.A0A200PX24"/>
<keyword evidence="3" id="KW-1185">Reference proteome</keyword>
<dbReference type="GO" id="GO:0006351">
    <property type="term" value="P:DNA-templated transcription"/>
    <property type="evidence" value="ECO:0007669"/>
    <property type="project" value="InterPro"/>
</dbReference>
<dbReference type="InParanoid" id="A0A200PX24"/>
<dbReference type="Proteomes" id="UP000195402">
    <property type="component" value="Unassembled WGS sequence"/>
</dbReference>
<dbReference type="PROSITE" id="PS51806">
    <property type="entry name" value="DOG1"/>
    <property type="match status" value="1"/>
</dbReference>
<name>A0A200PX24_MACCD</name>
<organism evidence="2 3">
    <name type="scientific">Macleaya cordata</name>
    <name type="common">Five-seeded plume-poppy</name>
    <name type="synonym">Bocconia cordata</name>
    <dbReference type="NCBI Taxonomy" id="56857"/>
    <lineage>
        <taxon>Eukaryota</taxon>
        <taxon>Viridiplantae</taxon>
        <taxon>Streptophyta</taxon>
        <taxon>Embryophyta</taxon>
        <taxon>Tracheophyta</taxon>
        <taxon>Spermatophyta</taxon>
        <taxon>Magnoliopsida</taxon>
        <taxon>Ranunculales</taxon>
        <taxon>Papaveraceae</taxon>
        <taxon>Papaveroideae</taxon>
        <taxon>Macleaya</taxon>
    </lineage>
</organism>
<protein>
    <submittedName>
        <fullName evidence="2">Transcription factor TGA like domain</fullName>
    </submittedName>
</protein>
<gene>
    <name evidence="2" type="ORF">BVC80_9093g58</name>
</gene>
<dbReference type="InterPro" id="IPR051886">
    <property type="entry name" value="Seed_Dev/Stress_Resp_Reg"/>
</dbReference>
<proteinExistence type="predicted"/>
<evidence type="ECO:0000313" key="2">
    <source>
        <dbReference type="EMBL" id="OVA02715.1"/>
    </source>
</evidence>
<feature type="domain" description="DOG1" evidence="1">
    <location>
        <begin position="16"/>
        <end position="248"/>
    </location>
</feature>
<dbReference type="PANTHER" id="PTHR46354">
    <property type="entry name" value="DOG1 DOMAIN-CONTAINING PROTEIN"/>
    <property type="match status" value="1"/>
</dbReference>
<dbReference type="GO" id="GO:0043565">
    <property type="term" value="F:sequence-specific DNA binding"/>
    <property type="evidence" value="ECO:0007669"/>
    <property type="project" value="InterPro"/>
</dbReference>
<dbReference type="OMA" id="EATNANF"/>
<dbReference type="OrthoDB" id="1889475at2759"/>
<accession>A0A200PX24</accession>
<evidence type="ECO:0000313" key="3">
    <source>
        <dbReference type="Proteomes" id="UP000195402"/>
    </source>
</evidence>